<evidence type="ECO:0000313" key="3">
    <source>
        <dbReference type="Proteomes" id="UP000507470"/>
    </source>
</evidence>
<dbReference type="Proteomes" id="UP000507470">
    <property type="component" value="Unassembled WGS sequence"/>
</dbReference>
<feature type="compositionally biased region" description="Basic and acidic residues" evidence="1">
    <location>
        <begin position="1"/>
        <end position="19"/>
    </location>
</feature>
<evidence type="ECO:0000256" key="1">
    <source>
        <dbReference type="SAM" id="MobiDB-lite"/>
    </source>
</evidence>
<proteinExistence type="predicted"/>
<keyword evidence="3" id="KW-1185">Reference proteome</keyword>
<reference evidence="2 3" key="1">
    <citation type="submission" date="2020-06" db="EMBL/GenBank/DDBJ databases">
        <authorList>
            <person name="Li R."/>
            <person name="Bekaert M."/>
        </authorList>
    </citation>
    <scope>NUCLEOTIDE SEQUENCE [LARGE SCALE GENOMIC DNA]</scope>
    <source>
        <strain evidence="3">wild</strain>
    </source>
</reference>
<feature type="region of interest" description="Disordered" evidence="1">
    <location>
        <begin position="1"/>
        <end position="90"/>
    </location>
</feature>
<name>A0A6J8EXL2_MYTCO</name>
<feature type="region of interest" description="Disordered" evidence="1">
    <location>
        <begin position="116"/>
        <end position="163"/>
    </location>
</feature>
<sequence length="208" mass="24334">MDLRERKVLPVVKEKKEVTPKTLRMRKYRDKINTTNASKYEDMKKKDRERKPAEREIDGEKRFNDEDHPLDTNKRSTRKQSTNSTNKQILENEINKRAVLRTQNWRLKIKLTETELDNSSNNKRTADEDDDDTISPPGSSRSSEWRSTKKAKAAMPETPRRKSRVLTKLINSPRTRKELEKKGVVHSKHVVRQLEVGKAVMNTISNII</sequence>
<feature type="compositionally biased region" description="Polar residues" evidence="1">
    <location>
        <begin position="79"/>
        <end position="89"/>
    </location>
</feature>
<dbReference type="EMBL" id="CACVKT020010046">
    <property type="protein sequence ID" value="CAC5424533.1"/>
    <property type="molecule type" value="Genomic_DNA"/>
</dbReference>
<protein>
    <submittedName>
        <fullName evidence="2">Uncharacterized protein</fullName>
    </submittedName>
</protein>
<feature type="compositionally biased region" description="Basic and acidic residues" evidence="1">
    <location>
        <begin position="39"/>
        <end position="74"/>
    </location>
</feature>
<gene>
    <name evidence="2" type="ORF">MCOR_56427</name>
</gene>
<organism evidence="2 3">
    <name type="scientific">Mytilus coruscus</name>
    <name type="common">Sea mussel</name>
    <dbReference type="NCBI Taxonomy" id="42192"/>
    <lineage>
        <taxon>Eukaryota</taxon>
        <taxon>Metazoa</taxon>
        <taxon>Spiralia</taxon>
        <taxon>Lophotrochozoa</taxon>
        <taxon>Mollusca</taxon>
        <taxon>Bivalvia</taxon>
        <taxon>Autobranchia</taxon>
        <taxon>Pteriomorphia</taxon>
        <taxon>Mytilida</taxon>
        <taxon>Mytiloidea</taxon>
        <taxon>Mytilidae</taxon>
        <taxon>Mytilinae</taxon>
        <taxon>Mytilus</taxon>
    </lineage>
</organism>
<dbReference type="AlphaFoldDB" id="A0A6J8EXL2"/>
<evidence type="ECO:0000313" key="2">
    <source>
        <dbReference type="EMBL" id="CAC5424533.1"/>
    </source>
</evidence>
<accession>A0A6J8EXL2</accession>